<name>A0A0S2F7R4_LYSAN</name>
<organism evidence="1 2">
    <name type="scientific">Lysobacter antibioticus</name>
    <dbReference type="NCBI Taxonomy" id="84531"/>
    <lineage>
        <taxon>Bacteria</taxon>
        <taxon>Pseudomonadati</taxon>
        <taxon>Pseudomonadota</taxon>
        <taxon>Gammaproteobacteria</taxon>
        <taxon>Lysobacterales</taxon>
        <taxon>Lysobacteraceae</taxon>
        <taxon>Lysobacter</taxon>
    </lineage>
</organism>
<keyword evidence="2" id="KW-1185">Reference proteome</keyword>
<dbReference type="Proteomes" id="UP000060787">
    <property type="component" value="Chromosome"/>
</dbReference>
<dbReference type="PATRIC" id="fig|84531.8.peg.1379"/>
<accession>A0A0S2F7R4</accession>
<evidence type="ECO:0000313" key="1">
    <source>
        <dbReference type="EMBL" id="ALN79507.1"/>
    </source>
</evidence>
<sequence>MKIIDDFLPDAEAVRAAALCAPFEDVHAPDGEVYKRVCVTEVPGLVPALEAAVGPVDMLLTAYRLNFAGEQPNAAIHSDIGWGTHALVLYLCDGDGGTAFWRHKATGEHRIEPGDVPLWHAVRDDWNRPDAWDMRGLAALRFNRAVIYESALFHSRYPFAAFGDGPQDGRLIAVAFFNLRSA</sequence>
<evidence type="ECO:0008006" key="3">
    <source>
        <dbReference type="Google" id="ProtNLM"/>
    </source>
</evidence>
<reference evidence="1 2" key="1">
    <citation type="journal article" date="2015" name="BMC Genomics">
        <title>Comparative genomics and metabolic profiling of the genus Lysobacter.</title>
        <authorList>
            <person name="de Bruijn I."/>
            <person name="Cheng X."/>
            <person name="de Jager V."/>
            <person name="Exposito R.G."/>
            <person name="Watrous J."/>
            <person name="Patel N."/>
            <person name="Postma J."/>
            <person name="Dorrestein P.C."/>
            <person name="Kobayashi D."/>
            <person name="Raaijmakers J.M."/>
        </authorList>
    </citation>
    <scope>NUCLEOTIDE SEQUENCE [LARGE SCALE GENOMIC DNA]</scope>
    <source>
        <strain evidence="1 2">76</strain>
    </source>
</reference>
<dbReference type="STRING" id="84531.LA76x_1350"/>
<dbReference type="AlphaFoldDB" id="A0A0S2F7R4"/>
<dbReference type="InterPro" id="IPR045617">
    <property type="entry name" value="DUF6445"/>
</dbReference>
<dbReference type="EMBL" id="CP011129">
    <property type="protein sequence ID" value="ALN79507.1"/>
    <property type="molecule type" value="Genomic_DNA"/>
</dbReference>
<dbReference type="Pfam" id="PF20043">
    <property type="entry name" value="DUF6445"/>
    <property type="match status" value="1"/>
</dbReference>
<dbReference type="KEGG" id="lab:LA76x_1350"/>
<gene>
    <name evidence="1" type="ORF">LA76x_1350</name>
</gene>
<proteinExistence type="predicted"/>
<dbReference type="RefSeq" id="WP_057917090.1">
    <property type="nucleotide sequence ID" value="NZ_CP011129.1"/>
</dbReference>
<evidence type="ECO:0000313" key="2">
    <source>
        <dbReference type="Proteomes" id="UP000060787"/>
    </source>
</evidence>
<protein>
    <recommendedName>
        <fullName evidence="3">Prolyl 4-hydroxylase alpha subunit Fe(2+) 2OG dioxygenase domain-containing protein</fullName>
    </recommendedName>
</protein>